<gene>
    <name evidence="6" type="ORF">BDQ12DRAFT_737089</name>
</gene>
<evidence type="ECO:0000256" key="1">
    <source>
        <dbReference type="ARBA" id="ARBA00022574"/>
    </source>
</evidence>
<dbReference type="SMART" id="SM01026">
    <property type="entry name" value="Beach"/>
    <property type="match status" value="1"/>
</dbReference>
<dbReference type="SUPFAM" id="SSF81837">
    <property type="entry name" value="BEACH domain"/>
    <property type="match status" value="1"/>
</dbReference>
<accession>A0A5C3LSP6</accession>
<keyword evidence="7" id="KW-1185">Reference proteome</keyword>
<dbReference type="InterPro" id="IPR015943">
    <property type="entry name" value="WD40/YVTN_repeat-like_dom_sf"/>
</dbReference>
<evidence type="ECO:0008006" key="8">
    <source>
        <dbReference type="Google" id="ProtNLM"/>
    </source>
</evidence>
<dbReference type="Pfam" id="PF13385">
    <property type="entry name" value="Laminin_G_3"/>
    <property type="match status" value="1"/>
</dbReference>
<dbReference type="InterPro" id="IPR016024">
    <property type="entry name" value="ARM-type_fold"/>
</dbReference>
<dbReference type="Gene3D" id="2.30.29.30">
    <property type="entry name" value="Pleckstrin-homology domain (PH domain)/Phosphotyrosine-binding domain (PTB)"/>
    <property type="match status" value="1"/>
</dbReference>
<dbReference type="InterPro" id="IPR001680">
    <property type="entry name" value="WD40_rpt"/>
</dbReference>
<protein>
    <recommendedName>
        <fullName evidence="8">Beach-domain-containing protein</fullName>
    </recommendedName>
</protein>
<dbReference type="SMART" id="SM00320">
    <property type="entry name" value="WD40"/>
    <property type="match status" value="4"/>
</dbReference>
<dbReference type="InterPro" id="IPR013320">
    <property type="entry name" value="ConA-like_dom_sf"/>
</dbReference>
<evidence type="ECO:0000256" key="2">
    <source>
        <dbReference type="ARBA" id="ARBA00022737"/>
    </source>
</evidence>
<evidence type="ECO:0000313" key="7">
    <source>
        <dbReference type="Proteomes" id="UP000308652"/>
    </source>
</evidence>
<dbReference type="Pfam" id="PF23295">
    <property type="entry name" value="Arm_4"/>
    <property type="match status" value="1"/>
</dbReference>
<evidence type="ECO:0000256" key="3">
    <source>
        <dbReference type="PROSITE-ProRule" id="PRU00221"/>
    </source>
</evidence>
<dbReference type="PROSITE" id="PS00678">
    <property type="entry name" value="WD_REPEATS_1"/>
    <property type="match status" value="2"/>
</dbReference>
<dbReference type="PANTHER" id="PTHR46108:SF4">
    <property type="entry name" value="BLUE CHEESE"/>
    <property type="match status" value="1"/>
</dbReference>
<keyword evidence="1 3" id="KW-0853">WD repeat</keyword>
<dbReference type="EMBL" id="ML213615">
    <property type="protein sequence ID" value="TFK36229.1"/>
    <property type="molecule type" value="Genomic_DNA"/>
</dbReference>
<dbReference type="PROSITE" id="PS50294">
    <property type="entry name" value="WD_REPEATS_REGION"/>
    <property type="match status" value="1"/>
</dbReference>
<dbReference type="InterPro" id="IPR011993">
    <property type="entry name" value="PH-like_dom_sf"/>
</dbReference>
<dbReference type="SUPFAM" id="SSF50729">
    <property type="entry name" value="PH domain-like"/>
    <property type="match status" value="1"/>
</dbReference>
<dbReference type="InterPro" id="IPR023362">
    <property type="entry name" value="PH-BEACH_dom"/>
</dbReference>
<evidence type="ECO:0000259" key="5">
    <source>
        <dbReference type="PROSITE" id="PS51783"/>
    </source>
</evidence>
<dbReference type="Gene3D" id="2.60.120.200">
    <property type="match status" value="1"/>
</dbReference>
<dbReference type="Pfam" id="PF00400">
    <property type="entry name" value="WD40"/>
    <property type="match status" value="2"/>
</dbReference>
<dbReference type="InterPro" id="IPR056252">
    <property type="entry name" value="Alfy-like_Arm-like"/>
</dbReference>
<dbReference type="InterPro" id="IPR036322">
    <property type="entry name" value="WD40_repeat_dom_sf"/>
</dbReference>
<feature type="repeat" description="WD" evidence="3">
    <location>
        <begin position="1837"/>
        <end position="1878"/>
    </location>
</feature>
<dbReference type="Gene3D" id="1.10.1540.10">
    <property type="entry name" value="BEACH domain"/>
    <property type="match status" value="1"/>
</dbReference>
<dbReference type="PROSITE" id="PS51783">
    <property type="entry name" value="PH_BEACH"/>
    <property type="match status" value="1"/>
</dbReference>
<dbReference type="STRING" id="68775.A0A5C3LSP6"/>
<feature type="domain" description="BEACH" evidence="4">
    <location>
        <begin position="1409"/>
        <end position="1698"/>
    </location>
</feature>
<dbReference type="SUPFAM" id="SSF49899">
    <property type="entry name" value="Concanavalin A-like lectins/glucanases"/>
    <property type="match status" value="1"/>
</dbReference>
<reference evidence="6 7" key="1">
    <citation type="journal article" date="2019" name="Nat. Ecol. Evol.">
        <title>Megaphylogeny resolves global patterns of mushroom evolution.</title>
        <authorList>
            <person name="Varga T."/>
            <person name="Krizsan K."/>
            <person name="Foldi C."/>
            <person name="Dima B."/>
            <person name="Sanchez-Garcia M."/>
            <person name="Sanchez-Ramirez S."/>
            <person name="Szollosi G.J."/>
            <person name="Szarkandi J.G."/>
            <person name="Papp V."/>
            <person name="Albert L."/>
            <person name="Andreopoulos W."/>
            <person name="Angelini C."/>
            <person name="Antonin V."/>
            <person name="Barry K.W."/>
            <person name="Bougher N.L."/>
            <person name="Buchanan P."/>
            <person name="Buyck B."/>
            <person name="Bense V."/>
            <person name="Catcheside P."/>
            <person name="Chovatia M."/>
            <person name="Cooper J."/>
            <person name="Damon W."/>
            <person name="Desjardin D."/>
            <person name="Finy P."/>
            <person name="Geml J."/>
            <person name="Haridas S."/>
            <person name="Hughes K."/>
            <person name="Justo A."/>
            <person name="Karasinski D."/>
            <person name="Kautmanova I."/>
            <person name="Kiss B."/>
            <person name="Kocsube S."/>
            <person name="Kotiranta H."/>
            <person name="LaButti K.M."/>
            <person name="Lechner B.E."/>
            <person name="Liimatainen K."/>
            <person name="Lipzen A."/>
            <person name="Lukacs Z."/>
            <person name="Mihaltcheva S."/>
            <person name="Morgado L.N."/>
            <person name="Niskanen T."/>
            <person name="Noordeloos M.E."/>
            <person name="Ohm R.A."/>
            <person name="Ortiz-Santana B."/>
            <person name="Ovrebo C."/>
            <person name="Racz N."/>
            <person name="Riley R."/>
            <person name="Savchenko A."/>
            <person name="Shiryaev A."/>
            <person name="Soop K."/>
            <person name="Spirin V."/>
            <person name="Szebenyi C."/>
            <person name="Tomsovsky M."/>
            <person name="Tulloss R.E."/>
            <person name="Uehling J."/>
            <person name="Grigoriev I.V."/>
            <person name="Vagvolgyi C."/>
            <person name="Papp T."/>
            <person name="Martin F.M."/>
            <person name="Miettinen O."/>
            <person name="Hibbett D.S."/>
            <person name="Nagy L.G."/>
        </authorList>
    </citation>
    <scope>NUCLEOTIDE SEQUENCE [LARGE SCALE GENOMIC DNA]</scope>
    <source>
        <strain evidence="6 7">CBS 166.37</strain>
    </source>
</reference>
<keyword evidence="2" id="KW-0677">Repeat</keyword>
<feature type="repeat" description="WD" evidence="3">
    <location>
        <begin position="1800"/>
        <end position="1826"/>
    </location>
</feature>
<dbReference type="SUPFAM" id="SSF50978">
    <property type="entry name" value="WD40 repeat-like"/>
    <property type="match status" value="1"/>
</dbReference>
<dbReference type="Proteomes" id="UP000308652">
    <property type="component" value="Unassembled WGS sequence"/>
</dbReference>
<dbReference type="CDD" id="cd06071">
    <property type="entry name" value="Beach"/>
    <property type="match status" value="1"/>
</dbReference>
<dbReference type="Gene3D" id="2.130.10.10">
    <property type="entry name" value="YVTN repeat-like/Quinoprotein amine dehydrogenase"/>
    <property type="match status" value="1"/>
</dbReference>
<dbReference type="SUPFAM" id="SSF48371">
    <property type="entry name" value="ARM repeat"/>
    <property type="match status" value="1"/>
</dbReference>
<evidence type="ECO:0000259" key="4">
    <source>
        <dbReference type="PROSITE" id="PS50197"/>
    </source>
</evidence>
<dbReference type="Pfam" id="PF02138">
    <property type="entry name" value="Beach"/>
    <property type="match status" value="1"/>
</dbReference>
<organism evidence="6 7">
    <name type="scientific">Crucibulum laeve</name>
    <dbReference type="NCBI Taxonomy" id="68775"/>
    <lineage>
        <taxon>Eukaryota</taxon>
        <taxon>Fungi</taxon>
        <taxon>Dikarya</taxon>
        <taxon>Basidiomycota</taxon>
        <taxon>Agaricomycotina</taxon>
        <taxon>Agaricomycetes</taxon>
        <taxon>Agaricomycetidae</taxon>
        <taxon>Agaricales</taxon>
        <taxon>Agaricineae</taxon>
        <taxon>Nidulariaceae</taxon>
        <taxon>Crucibulum</taxon>
    </lineage>
</organism>
<dbReference type="PROSITE" id="PS50082">
    <property type="entry name" value="WD_REPEATS_2"/>
    <property type="match status" value="2"/>
</dbReference>
<dbReference type="InterPro" id="IPR051944">
    <property type="entry name" value="BEACH_domain_protein"/>
</dbReference>
<name>A0A5C3LSP6_9AGAR</name>
<dbReference type="InterPro" id="IPR019775">
    <property type="entry name" value="WD40_repeat_CS"/>
</dbReference>
<dbReference type="OrthoDB" id="26681at2759"/>
<feature type="domain" description="BEACH-type PH" evidence="5">
    <location>
        <begin position="1258"/>
        <end position="1380"/>
    </location>
</feature>
<proteinExistence type="predicted"/>
<dbReference type="PANTHER" id="PTHR46108">
    <property type="entry name" value="BLUE CHEESE"/>
    <property type="match status" value="1"/>
</dbReference>
<sequence length="2030" mass="227939">MFKSLLTPLRARFDVSPRTPTVEVSPNESDEQAPEDFARDVLVELMRNSVENLKFADNSSMRSEILSEIQRIMLQDACTKDVFREMDGFLVLMSVLSTTNVEDRSNGSANEKKDQALQQIIDSARLVFMILSEAMFEHEENAKFFRNHVGYESLALALQGLMSNSTTAEETMGFLLSLALHDFSLSGIFTGLIGMQEHDLIDIKVSEFASHLSIIRHSGAMSVLWNFIPQLTDADSCLRYGVFKLFEVLSQLNHRNQAILSSLGLVKSVFSRFYETRDDVTVSEKERYVLQKLLRRLLDMGATTLESRPIFQKAVKEDESLDPEILDVIRFGMRSRWPEHFSMESSAALTIKDKGFKGLPATGFTFMTWLWLSELPRGGSHALFSASQPSRSLLSLRLSQDGKLELSSSQNNTPAVFSKIPLRKGRWIHITLVHYPHRATNPSIRLFIDGILADTVNWAYPKFESSQPGAYTIGDTSTTARLSWCLASAFLLACPLGDDIPRLIHHLGPRYSGSFQDPAFVKFLTYEASTSLNMFLSTVDTKNRVQAELSQTMKAIRHGFGIPESQIVFAFCTAHIPLSGEVSTVPINGLHDQLEIQGDVFIAKAASLDVALWKIGGAAVALRLVQLANTPHELSRTLGILTDGLKNNWQNSDDMERLRGYEILADILRINAQKLNLTGFETLFEFLGINFRSPEQSTIVNVVAYRAIALDFELWSRTRSEIQHAHLEHFTTLLQTSRYKNFNIKQRLAKTGLVRKLLFALQMDWYHRESMGYLLDALCISWEAHFSKDDAIKPVVSFIAANLQEDMGNASPRSIISPVDGKRQQEAATVVLGKLVATLSIPAYYTKFIAALPITRICLLLLGERPSSFVATQILTLIAIGIGMSSSFTRKFELVSGWNVLKTVLPFSWDLSVHEVAFNILLGRYGDSKSPNSNGNSTVVCPQIFPAILSALQSGLISVTNRCHISEDEAIQSSWTIESAMELLVEELMNLHTSSPTFRQIFRSQQTTQLFIEAYKNFVTKISPAPQLNLWTSRILEKLTHLGLALALDNAVGGSQKREILDIIQSAETILNPTAEKTTIDPHLIVDSRTIRQRIASARFSMQVGERTVIKTISRMLEWRKTVQISERKRLRKNILDLREQRRQISRLTEWTDLLQSERGLWPNHGPRLWQLDETEGPHRIRKKLEIQNEKSSISRVEAYGQHLRDIHLPDSDAQSIIHAEVPPWAESYEISATDMDDKQLADDIVDDKLRRIRHELEPGDVIEAVGTVARIAGVDSSPGLLILGRTHIYMLDGVVENDDGEVIDAHDAPKRLLFVPGSIVELDGPQKAQRWAHDQIATYRDKKFLFRDVALEIYFKDSRSLLVVFLDKKKRYDIDQRLSVIITRSSESAAMTGALRTPLFGRMGPSVLSGFREDELSTATRKWQAREISNFTYLSILNQISGRTPSDATQYPVFPWVLQNYTSQTLDLSSPESYRDLTKPMGALTPARREAASVRYSNLKSVDEEPFHYGTHFSSSMIVCHFLIRMAPFTSMFKTLQGGDWDLPDRLFSDLPRAYDSAANDTRGDVRELIPEFYTCPEFLENSANLNFGVQQATGERIHDVKLPLWARQDPLLFIVTNRKALESSYVSEHLPAWIDLIWGCKQRDEVSLNVFHPLSYEGSIDLDSIKDDLEREATVGIIHNFGQTPRKIFSTPHPERFTTGSYTLPIGTLHGIEEDPHLLIQGSRCFRDLGPTVPVRELIPDVIGDKVIPCPAGVLSVPMYPHEQVEWQAGHTQLRLVIDHKAVQTVEDAFCNCAAFADSNSLVTGSSDYTVRLWNLSRHQTTNSPSPHLTLSHIMRIHTDEVVSVTASKVWSLVVSGSKDGSVALWDLNRGIYVRSIWHGEGGESSTVNLVAINESTGYIATCSRSKLSLHTINARPIATLDLTSTPCFSALVPSVTAIAFHEREYSPLGILATGSPDGTITLRTWTADGTPKCEKAQWEFVTVRTMKVRMVGRGVNRPPGVTSLRFLGENLYHGEEIGKTYVWSLPE</sequence>
<dbReference type="InterPro" id="IPR000409">
    <property type="entry name" value="BEACH_dom"/>
</dbReference>
<dbReference type="PROSITE" id="PS50197">
    <property type="entry name" value="BEACH"/>
    <property type="match status" value="1"/>
</dbReference>
<dbReference type="InterPro" id="IPR036372">
    <property type="entry name" value="BEACH_dom_sf"/>
</dbReference>
<evidence type="ECO:0000313" key="6">
    <source>
        <dbReference type="EMBL" id="TFK36229.1"/>
    </source>
</evidence>